<dbReference type="VEuPathDB" id="AmoebaDB:NAEGRDRAFT_67753"/>
<evidence type="ECO:0000313" key="2">
    <source>
        <dbReference type="Proteomes" id="UP000006671"/>
    </source>
</evidence>
<dbReference type="RefSeq" id="XP_002676997.1">
    <property type="nucleotide sequence ID" value="XM_002676951.1"/>
</dbReference>
<proteinExistence type="predicted"/>
<evidence type="ECO:0000313" key="1">
    <source>
        <dbReference type="EMBL" id="EFC44253.1"/>
    </source>
</evidence>
<gene>
    <name evidence="1" type="ORF">NAEGRDRAFT_67753</name>
</gene>
<accession>D2VFV1</accession>
<name>D2VFV1_NAEGR</name>
<reference evidence="1 2" key="1">
    <citation type="journal article" date="2010" name="Cell">
        <title>The genome of Naegleria gruberi illuminates early eukaryotic versatility.</title>
        <authorList>
            <person name="Fritz-Laylin L.K."/>
            <person name="Prochnik S.E."/>
            <person name="Ginger M.L."/>
            <person name="Dacks J.B."/>
            <person name="Carpenter M.L."/>
            <person name="Field M.C."/>
            <person name="Kuo A."/>
            <person name="Paredez A."/>
            <person name="Chapman J."/>
            <person name="Pham J."/>
            <person name="Shu S."/>
            <person name="Neupane R."/>
            <person name="Cipriano M."/>
            <person name="Mancuso J."/>
            <person name="Tu H."/>
            <person name="Salamov A."/>
            <person name="Lindquist E."/>
            <person name="Shapiro H."/>
            <person name="Lucas S."/>
            <person name="Grigoriev I.V."/>
            <person name="Cande W.Z."/>
            <person name="Fulton C."/>
            <person name="Rokhsar D.S."/>
            <person name="Dawson S.C."/>
        </authorList>
    </citation>
    <scope>NUCLEOTIDE SEQUENCE [LARGE SCALE GENOMIC DNA]</scope>
    <source>
        <strain evidence="1 2">NEG-M</strain>
    </source>
</reference>
<sequence length="132" mass="15194">MIQQPNQQQFSEENIMQRTDMCSSSSLDCYDDDRINSVGKREYVNNDNDTITTTSYQDNKKRKISEAHVLSPEAEKRLLNDWNEFCATSSDQVNVLFGMLISRFTDFQSLPEHVLFQSMVSQLANSKINPNS</sequence>
<dbReference type="AlphaFoldDB" id="D2VFV1"/>
<dbReference type="InParanoid" id="D2VFV1"/>
<dbReference type="EMBL" id="GG738869">
    <property type="protein sequence ID" value="EFC44253.1"/>
    <property type="molecule type" value="Genomic_DNA"/>
</dbReference>
<dbReference type="KEGG" id="ngr:NAEGRDRAFT_67753"/>
<dbReference type="GeneID" id="8848128"/>
<dbReference type="Proteomes" id="UP000006671">
    <property type="component" value="Unassembled WGS sequence"/>
</dbReference>
<organism evidence="2">
    <name type="scientific">Naegleria gruberi</name>
    <name type="common">Amoeba</name>
    <dbReference type="NCBI Taxonomy" id="5762"/>
    <lineage>
        <taxon>Eukaryota</taxon>
        <taxon>Discoba</taxon>
        <taxon>Heterolobosea</taxon>
        <taxon>Tetramitia</taxon>
        <taxon>Eutetramitia</taxon>
        <taxon>Vahlkampfiidae</taxon>
        <taxon>Naegleria</taxon>
    </lineage>
</organism>
<protein>
    <submittedName>
        <fullName evidence="1">Predicted protein</fullName>
    </submittedName>
</protein>
<keyword evidence="2" id="KW-1185">Reference proteome</keyword>